<organism evidence="2 3">
    <name type="scientific">Elysia crispata</name>
    <name type="common">lettuce slug</name>
    <dbReference type="NCBI Taxonomy" id="231223"/>
    <lineage>
        <taxon>Eukaryota</taxon>
        <taxon>Metazoa</taxon>
        <taxon>Spiralia</taxon>
        <taxon>Lophotrochozoa</taxon>
        <taxon>Mollusca</taxon>
        <taxon>Gastropoda</taxon>
        <taxon>Heterobranchia</taxon>
        <taxon>Euthyneura</taxon>
        <taxon>Panpulmonata</taxon>
        <taxon>Sacoglossa</taxon>
        <taxon>Placobranchoidea</taxon>
        <taxon>Plakobranchidae</taxon>
        <taxon>Elysia</taxon>
    </lineage>
</organism>
<gene>
    <name evidence="2" type="ORF">RRG08_043747</name>
</gene>
<reference evidence="2" key="1">
    <citation type="journal article" date="2023" name="G3 (Bethesda)">
        <title>A reference genome for the long-term kleptoplast-retaining sea slug Elysia crispata morphotype clarki.</title>
        <authorList>
            <person name="Eastman K.E."/>
            <person name="Pendleton A.L."/>
            <person name="Shaikh M.A."/>
            <person name="Suttiyut T."/>
            <person name="Ogas R."/>
            <person name="Tomko P."/>
            <person name="Gavelis G."/>
            <person name="Widhalm J.R."/>
            <person name="Wisecaver J.H."/>
        </authorList>
    </citation>
    <scope>NUCLEOTIDE SEQUENCE</scope>
    <source>
        <strain evidence="2">ECLA1</strain>
    </source>
</reference>
<feature type="compositionally biased region" description="Polar residues" evidence="1">
    <location>
        <begin position="32"/>
        <end position="49"/>
    </location>
</feature>
<protein>
    <submittedName>
        <fullName evidence="2">Uncharacterized protein</fullName>
    </submittedName>
</protein>
<keyword evidence="3" id="KW-1185">Reference proteome</keyword>
<evidence type="ECO:0000313" key="3">
    <source>
        <dbReference type="Proteomes" id="UP001283361"/>
    </source>
</evidence>
<dbReference type="EMBL" id="JAWDGP010003622">
    <property type="protein sequence ID" value="KAK3772532.1"/>
    <property type="molecule type" value="Genomic_DNA"/>
</dbReference>
<feature type="region of interest" description="Disordered" evidence="1">
    <location>
        <begin position="1"/>
        <end position="52"/>
    </location>
</feature>
<sequence length="81" mass="9096">MRKITLAESKDKPQEWSRLDPPSKGLRHSSKRGTQTLRQTTSGEAGSQPSHRRTLASLTTYLTAILLTRSFSATLVLHRHL</sequence>
<feature type="compositionally biased region" description="Basic and acidic residues" evidence="1">
    <location>
        <begin position="8"/>
        <end position="18"/>
    </location>
</feature>
<proteinExistence type="predicted"/>
<dbReference type="AlphaFoldDB" id="A0AAE1DJ93"/>
<comment type="caution">
    <text evidence="2">The sequence shown here is derived from an EMBL/GenBank/DDBJ whole genome shotgun (WGS) entry which is preliminary data.</text>
</comment>
<evidence type="ECO:0000256" key="1">
    <source>
        <dbReference type="SAM" id="MobiDB-lite"/>
    </source>
</evidence>
<dbReference type="Proteomes" id="UP001283361">
    <property type="component" value="Unassembled WGS sequence"/>
</dbReference>
<accession>A0AAE1DJ93</accession>
<evidence type="ECO:0000313" key="2">
    <source>
        <dbReference type="EMBL" id="KAK3772532.1"/>
    </source>
</evidence>
<name>A0AAE1DJ93_9GAST</name>